<dbReference type="InterPro" id="IPR036641">
    <property type="entry name" value="HPT_dom_sf"/>
</dbReference>
<dbReference type="STRING" id="1300348.I602_2253"/>
<evidence type="ECO:0000256" key="1">
    <source>
        <dbReference type="PROSITE-ProRule" id="PRU00110"/>
    </source>
</evidence>
<dbReference type="OrthoDB" id="1441381at2"/>
<dbReference type="PROSITE" id="PS50894">
    <property type="entry name" value="HPT"/>
    <property type="match status" value="1"/>
</dbReference>
<name>A0A0M9CHN2_9FLAO</name>
<feature type="domain" description="HPt" evidence="2">
    <location>
        <begin position="16"/>
        <end position="107"/>
    </location>
</feature>
<dbReference type="Gene3D" id="1.20.120.160">
    <property type="entry name" value="HPT domain"/>
    <property type="match status" value="1"/>
</dbReference>
<organism evidence="3 5">
    <name type="scientific">Polaribacter dokdonensis DSW-5</name>
    <dbReference type="NCBI Taxonomy" id="1300348"/>
    <lineage>
        <taxon>Bacteria</taxon>
        <taxon>Pseudomonadati</taxon>
        <taxon>Bacteroidota</taxon>
        <taxon>Flavobacteriia</taxon>
        <taxon>Flavobacteriales</taxon>
        <taxon>Flavobacteriaceae</taxon>
    </lineage>
</organism>
<reference evidence="3 5" key="1">
    <citation type="submission" date="2015-07" db="EMBL/GenBank/DDBJ databases">
        <title>Genome of Polaribacter dokdonenesis DSW-5, isolated from seawater off Dokdo in Korea.</title>
        <authorList>
            <person name="Yoon K."/>
            <person name="Song J.Y."/>
            <person name="Kim J.F."/>
        </authorList>
    </citation>
    <scope>NUCLEOTIDE SEQUENCE [LARGE SCALE GENOMIC DNA]</scope>
    <source>
        <strain evidence="3 5">DSW-5</strain>
    </source>
</reference>
<dbReference type="SUPFAM" id="SSF47226">
    <property type="entry name" value="Histidine-containing phosphotransfer domain, HPT domain"/>
    <property type="match status" value="1"/>
</dbReference>
<accession>A0A0M9CHN2</accession>
<feature type="modified residue" description="Phosphohistidine" evidence="1">
    <location>
        <position position="55"/>
    </location>
</feature>
<dbReference type="InterPro" id="IPR008207">
    <property type="entry name" value="Sig_transdc_His_kin_Hpt_dom"/>
</dbReference>
<dbReference type="GO" id="GO:0004672">
    <property type="term" value="F:protein kinase activity"/>
    <property type="evidence" value="ECO:0007669"/>
    <property type="project" value="UniProtKB-ARBA"/>
</dbReference>
<dbReference type="RefSeq" id="WP_053974779.1">
    <property type="nucleotide sequence ID" value="NZ_FNUE01000002.1"/>
</dbReference>
<reference evidence="4 6" key="2">
    <citation type="submission" date="2016-10" db="EMBL/GenBank/DDBJ databases">
        <authorList>
            <person name="Varghese N."/>
            <person name="Submissions S."/>
        </authorList>
    </citation>
    <scope>NUCLEOTIDE SEQUENCE [LARGE SCALE GENOMIC DNA]</scope>
    <source>
        <strain evidence="4 6">DSW-5</strain>
    </source>
</reference>
<dbReference type="AlphaFoldDB" id="A0A0M9CHN2"/>
<evidence type="ECO:0000313" key="4">
    <source>
        <dbReference type="EMBL" id="SEE50463.1"/>
    </source>
</evidence>
<protein>
    <submittedName>
        <fullName evidence="3">Two-component system histidine-containing phosphotransfer protein (HPt)</fullName>
    </submittedName>
</protein>
<evidence type="ECO:0000313" key="5">
    <source>
        <dbReference type="Proteomes" id="UP000037716"/>
    </source>
</evidence>
<dbReference type="Proteomes" id="UP000037716">
    <property type="component" value="Unassembled WGS sequence"/>
</dbReference>
<dbReference type="Proteomes" id="UP000183071">
    <property type="component" value="Unassembled WGS sequence"/>
</dbReference>
<evidence type="ECO:0000259" key="2">
    <source>
        <dbReference type="PROSITE" id="PS50894"/>
    </source>
</evidence>
<sequence>MIQPNLNYIEQLARGDDSIRQTLIQVIKDEFPDEKEEYFECLKTNNLENIASNVHRIKHKFSILGLEKSYNSAVILEEELRNNQSNQGLQEEFENTLAAITKYLKTI</sequence>
<keyword evidence="6" id="KW-1185">Reference proteome</keyword>
<gene>
    <name evidence="3" type="ORF">I602_2253</name>
    <name evidence="4" type="ORF">SAMN05444353_2027</name>
</gene>
<proteinExistence type="predicted"/>
<comment type="caution">
    <text evidence="3">The sequence shown here is derived from an EMBL/GenBank/DDBJ whole genome shotgun (WGS) entry which is preliminary data.</text>
</comment>
<evidence type="ECO:0000313" key="6">
    <source>
        <dbReference type="Proteomes" id="UP000183071"/>
    </source>
</evidence>
<dbReference type="GO" id="GO:0000160">
    <property type="term" value="P:phosphorelay signal transduction system"/>
    <property type="evidence" value="ECO:0007669"/>
    <property type="project" value="InterPro"/>
</dbReference>
<dbReference type="PATRIC" id="fig|1300348.6.peg.2254"/>
<keyword evidence="1" id="KW-0597">Phosphoprotein</keyword>
<dbReference type="EMBL" id="LGBR01000001">
    <property type="protein sequence ID" value="KOY52693.1"/>
    <property type="molecule type" value="Genomic_DNA"/>
</dbReference>
<dbReference type="EMBL" id="FNUE01000002">
    <property type="protein sequence ID" value="SEE50463.1"/>
    <property type="molecule type" value="Genomic_DNA"/>
</dbReference>
<evidence type="ECO:0000313" key="3">
    <source>
        <dbReference type="EMBL" id="KOY52693.1"/>
    </source>
</evidence>